<dbReference type="EMBL" id="OZ019893">
    <property type="protein sequence ID" value="CAK9191277.1"/>
    <property type="molecule type" value="Genomic_DNA"/>
</dbReference>
<reference evidence="3 4" key="1">
    <citation type="submission" date="2024-02" db="EMBL/GenBank/DDBJ databases">
        <authorList>
            <consortium name="ELIXIR-Norway"/>
            <consortium name="Elixir Norway"/>
        </authorList>
    </citation>
    <scope>NUCLEOTIDE SEQUENCE [LARGE SCALE GENOMIC DNA]</scope>
</reference>
<evidence type="ECO:0000259" key="2">
    <source>
        <dbReference type="Pfam" id="PF01556"/>
    </source>
</evidence>
<dbReference type="PANTHER" id="PTHR24078">
    <property type="entry name" value="DNAJ HOMOLOG SUBFAMILY C MEMBER"/>
    <property type="match status" value="1"/>
</dbReference>
<evidence type="ECO:0000313" key="4">
    <source>
        <dbReference type="Proteomes" id="UP001497512"/>
    </source>
</evidence>
<evidence type="ECO:0000256" key="1">
    <source>
        <dbReference type="ARBA" id="ARBA00023186"/>
    </source>
</evidence>
<protein>
    <recommendedName>
        <fullName evidence="2">Chaperone DnaJ C-terminal domain-containing protein</fullName>
    </recommendedName>
</protein>
<dbReference type="CDD" id="cd10747">
    <property type="entry name" value="DnaJ_C"/>
    <property type="match status" value="1"/>
</dbReference>
<dbReference type="InterPro" id="IPR002939">
    <property type="entry name" value="DnaJ_C"/>
</dbReference>
<proteinExistence type="predicted"/>
<dbReference type="InterPro" id="IPR008971">
    <property type="entry name" value="HSP40/DnaJ_pept-bd"/>
</dbReference>
<dbReference type="PANTHER" id="PTHR24078:SF553">
    <property type="entry name" value="DNAJ HOMOLOG SUBFAMILY B MEMBER 5"/>
    <property type="match status" value="1"/>
</dbReference>
<feature type="domain" description="Chaperone DnaJ C-terminal" evidence="2">
    <location>
        <begin position="58"/>
        <end position="214"/>
    </location>
</feature>
<dbReference type="SUPFAM" id="SSF49493">
    <property type="entry name" value="HSP40/DnaJ peptide-binding domain"/>
    <property type="match status" value="2"/>
</dbReference>
<organism evidence="3 4">
    <name type="scientific">Sphagnum troendelagicum</name>
    <dbReference type="NCBI Taxonomy" id="128251"/>
    <lineage>
        <taxon>Eukaryota</taxon>
        <taxon>Viridiplantae</taxon>
        <taxon>Streptophyta</taxon>
        <taxon>Embryophyta</taxon>
        <taxon>Bryophyta</taxon>
        <taxon>Sphagnophytina</taxon>
        <taxon>Sphagnopsida</taxon>
        <taxon>Sphagnales</taxon>
        <taxon>Sphagnaceae</taxon>
        <taxon>Sphagnum</taxon>
    </lineage>
</organism>
<keyword evidence="1" id="KW-0143">Chaperone</keyword>
<gene>
    <name evidence="3" type="ORF">CSSPTR1EN2_LOCUS1310</name>
</gene>
<dbReference type="InterPro" id="IPR051339">
    <property type="entry name" value="DnaJ_subfamily_B"/>
</dbReference>
<evidence type="ECO:0000313" key="3">
    <source>
        <dbReference type="EMBL" id="CAK9191277.1"/>
    </source>
</evidence>
<name>A0ABP0TAV6_9BRYO</name>
<dbReference type="Proteomes" id="UP001497512">
    <property type="component" value="Chromosome 1"/>
</dbReference>
<sequence>MEGWVEEVPEEEDVVMAFLVASVVDQMEEEELLPAIILASSSTIHNNNNMLAGRPAPVETKLLCTLEELYKGSVRKMKISRNLADPSRNTLPVEEILTIKVKADWKKGTKVTFPQKGNEHPNQIAAADLVFAIDEKPHPVYKKDGNDLVVTKKIPLTDPLTGTRFSLTALDGRTLSFNLPEVITPAFEKIVARKGMLIAKELGKRCNLRIKFDIISQETDCRTESRHEEVDAGSSSCCCCLIAAIPTT</sequence>
<dbReference type="Pfam" id="PF01556">
    <property type="entry name" value="DnaJ_C"/>
    <property type="match status" value="1"/>
</dbReference>
<dbReference type="Gene3D" id="2.60.260.20">
    <property type="entry name" value="Urease metallochaperone UreE, N-terminal domain"/>
    <property type="match status" value="2"/>
</dbReference>
<accession>A0ABP0TAV6</accession>
<keyword evidence="4" id="KW-1185">Reference proteome</keyword>